<sequence>MGDGGGETRQRHGRGTPEHGIGLGILGCEWRVWVGYRRVGELVAMLQGSGGWARAEMMMAGYGFLEFAVSSVMVEVSKIGIGRGKKLPLLFDCGLQ</sequence>
<keyword evidence="3" id="KW-1185">Reference proteome</keyword>
<name>A0AAW1Y3W6_RUBAR</name>
<evidence type="ECO:0000313" key="3">
    <source>
        <dbReference type="Proteomes" id="UP001457282"/>
    </source>
</evidence>
<gene>
    <name evidence="2" type="ORF">M0R45_009068</name>
</gene>
<protein>
    <submittedName>
        <fullName evidence="2">Uncharacterized protein</fullName>
    </submittedName>
</protein>
<organism evidence="2 3">
    <name type="scientific">Rubus argutus</name>
    <name type="common">Southern blackberry</name>
    <dbReference type="NCBI Taxonomy" id="59490"/>
    <lineage>
        <taxon>Eukaryota</taxon>
        <taxon>Viridiplantae</taxon>
        <taxon>Streptophyta</taxon>
        <taxon>Embryophyta</taxon>
        <taxon>Tracheophyta</taxon>
        <taxon>Spermatophyta</taxon>
        <taxon>Magnoliopsida</taxon>
        <taxon>eudicotyledons</taxon>
        <taxon>Gunneridae</taxon>
        <taxon>Pentapetalae</taxon>
        <taxon>rosids</taxon>
        <taxon>fabids</taxon>
        <taxon>Rosales</taxon>
        <taxon>Rosaceae</taxon>
        <taxon>Rosoideae</taxon>
        <taxon>Rosoideae incertae sedis</taxon>
        <taxon>Rubus</taxon>
    </lineage>
</organism>
<accession>A0AAW1Y3W6</accession>
<dbReference type="Proteomes" id="UP001457282">
    <property type="component" value="Unassembled WGS sequence"/>
</dbReference>
<reference evidence="2 3" key="1">
    <citation type="journal article" date="2023" name="G3 (Bethesda)">
        <title>A chromosome-length genome assembly and annotation of blackberry (Rubus argutus, cv. 'Hillquist').</title>
        <authorList>
            <person name="Bruna T."/>
            <person name="Aryal R."/>
            <person name="Dudchenko O."/>
            <person name="Sargent D.J."/>
            <person name="Mead D."/>
            <person name="Buti M."/>
            <person name="Cavallini A."/>
            <person name="Hytonen T."/>
            <person name="Andres J."/>
            <person name="Pham M."/>
            <person name="Weisz D."/>
            <person name="Mascagni F."/>
            <person name="Usai G."/>
            <person name="Natali L."/>
            <person name="Bassil N."/>
            <person name="Fernandez G.E."/>
            <person name="Lomsadze A."/>
            <person name="Armour M."/>
            <person name="Olukolu B."/>
            <person name="Poorten T."/>
            <person name="Britton C."/>
            <person name="Davik J."/>
            <person name="Ashrafi H."/>
            <person name="Aiden E.L."/>
            <person name="Borodovsky M."/>
            <person name="Worthington M."/>
        </authorList>
    </citation>
    <scope>NUCLEOTIDE SEQUENCE [LARGE SCALE GENOMIC DNA]</scope>
    <source>
        <strain evidence="2">PI 553951</strain>
    </source>
</reference>
<dbReference type="AlphaFoldDB" id="A0AAW1Y3W6"/>
<comment type="caution">
    <text evidence="2">The sequence shown here is derived from an EMBL/GenBank/DDBJ whole genome shotgun (WGS) entry which is preliminary data.</text>
</comment>
<dbReference type="EMBL" id="JBEDUW010000002">
    <property type="protein sequence ID" value="KAK9943461.1"/>
    <property type="molecule type" value="Genomic_DNA"/>
</dbReference>
<feature type="region of interest" description="Disordered" evidence="1">
    <location>
        <begin position="1"/>
        <end position="22"/>
    </location>
</feature>
<evidence type="ECO:0000256" key="1">
    <source>
        <dbReference type="SAM" id="MobiDB-lite"/>
    </source>
</evidence>
<proteinExistence type="predicted"/>
<feature type="compositionally biased region" description="Basic and acidic residues" evidence="1">
    <location>
        <begin position="1"/>
        <end position="10"/>
    </location>
</feature>
<evidence type="ECO:0000313" key="2">
    <source>
        <dbReference type="EMBL" id="KAK9943461.1"/>
    </source>
</evidence>